<dbReference type="EMBL" id="CAMXCT010006548">
    <property type="protein sequence ID" value="CAI4015757.1"/>
    <property type="molecule type" value="Genomic_DNA"/>
</dbReference>
<feature type="domain" description="Endonuclease/exonuclease/phosphatase" evidence="1">
    <location>
        <begin position="178"/>
        <end position="524"/>
    </location>
</feature>
<keyword evidence="5" id="KW-1185">Reference proteome</keyword>
<name>A0A9P1DS94_9DINO</name>
<organism evidence="2">
    <name type="scientific">Cladocopium goreaui</name>
    <dbReference type="NCBI Taxonomy" id="2562237"/>
    <lineage>
        <taxon>Eukaryota</taxon>
        <taxon>Sar</taxon>
        <taxon>Alveolata</taxon>
        <taxon>Dinophyceae</taxon>
        <taxon>Suessiales</taxon>
        <taxon>Symbiodiniaceae</taxon>
        <taxon>Cladocopium</taxon>
    </lineage>
</organism>
<dbReference type="PANTHER" id="PTHR12121">
    <property type="entry name" value="CARBON CATABOLITE REPRESSOR PROTEIN 4"/>
    <property type="match status" value="1"/>
</dbReference>
<evidence type="ECO:0000313" key="2">
    <source>
        <dbReference type="EMBL" id="CAI4015757.1"/>
    </source>
</evidence>
<sequence>MRGHRPVVVSEVPVYVALEDRDGRRFEDKGSCQYVKYRWMRGPVIEPCFFHPHKMSQIKDVAKTYNHYCSRECFLRGWHHLGQHQWGKKPETDGYEMLGEWTQVASTRQYCPSQNDINRPLRMDIIPLTKDGRECVNGMMSITTGTVIPTPKEARMRQMISNGGQFNAEWLSKQFKVMNWNILADLYATENVYPYCEKWALSWNWRKHLIIKELKSMAADIITLQEVQKDAFEEWFRPTLMEAGYEGIFQPPPRYTTEGCATFFKTTRFKRLDKAIFDYDKLSQQELLSARVDNDVEIRNKKLPRQQKCLHRVNRGNIALAVILEDGRGCWCWEAGPQLTRFLRGSTPKATWNKVARVAGDMRSKGRMGVQLDKVVNTHILCDPGAADVKLFQAHLLLKAIQGTTACRMPILVCGDFNSTPDSAVYEYFRRGQVRQDHEDLKKDPAGLMRLLHLQSGTCMATAYETCTGKEATFTNYTEDFKGTLDYIWFSPDNLSVLAISQVDDEAQLSQESALPSSTRPSDHVSLVATFMFHDAHEPEPQVADGGGNVLLCISADLG</sequence>
<comment type="caution">
    <text evidence="2">The sequence shown here is derived from an EMBL/GenBank/DDBJ whole genome shotgun (WGS) entry which is preliminary data.</text>
</comment>
<dbReference type="OrthoDB" id="428734at2759"/>
<dbReference type="InterPro" id="IPR005135">
    <property type="entry name" value="Endo/exonuclease/phosphatase"/>
</dbReference>
<dbReference type="AlphaFoldDB" id="A0A9P1DS94"/>
<dbReference type="InterPro" id="IPR036691">
    <property type="entry name" value="Endo/exonu/phosph_ase_sf"/>
</dbReference>
<dbReference type="Gene3D" id="3.60.10.10">
    <property type="entry name" value="Endonuclease/exonuclease/phosphatase"/>
    <property type="match status" value="1"/>
</dbReference>
<dbReference type="Pfam" id="PF03372">
    <property type="entry name" value="Exo_endo_phos"/>
    <property type="match status" value="1"/>
</dbReference>
<protein>
    <submittedName>
        <fullName evidence="4">Carbon catabolite repressor protein 4 homolog 1 (CCR4 homolog 1)</fullName>
    </submittedName>
</protein>
<gene>
    <name evidence="2" type="ORF">C1SCF055_LOCUS40569</name>
</gene>
<evidence type="ECO:0000313" key="4">
    <source>
        <dbReference type="EMBL" id="CAL4803069.1"/>
    </source>
</evidence>
<reference evidence="2" key="1">
    <citation type="submission" date="2022-10" db="EMBL/GenBank/DDBJ databases">
        <authorList>
            <person name="Chen Y."/>
            <person name="Dougan E. K."/>
            <person name="Chan C."/>
            <person name="Rhodes N."/>
            <person name="Thang M."/>
        </authorList>
    </citation>
    <scope>NUCLEOTIDE SEQUENCE</scope>
</reference>
<dbReference type="EMBL" id="CAMXCT020006548">
    <property type="protein sequence ID" value="CAL1169132.1"/>
    <property type="molecule type" value="Genomic_DNA"/>
</dbReference>
<dbReference type="Proteomes" id="UP001152797">
    <property type="component" value="Unassembled WGS sequence"/>
</dbReference>
<evidence type="ECO:0000259" key="1">
    <source>
        <dbReference type="Pfam" id="PF03372"/>
    </source>
</evidence>
<dbReference type="PANTHER" id="PTHR12121:SF34">
    <property type="entry name" value="PROTEIN ANGEL"/>
    <property type="match status" value="1"/>
</dbReference>
<evidence type="ECO:0000313" key="3">
    <source>
        <dbReference type="EMBL" id="CAL1169132.1"/>
    </source>
</evidence>
<dbReference type="SUPFAM" id="SSF56219">
    <property type="entry name" value="DNase I-like"/>
    <property type="match status" value="1"/>
</dbReference>
<dbReference type="InterPro" id="IPR050410">
    <property type="entry name" value="CCR4/nocturin_mRNA_transcr"/>
</dbReference>
<proteinExistence type="predicted"/>
<dbReference type="EMBL" id="CAMXCT030006548">
    <property type="protein sequence ID" value="CAL4803069.1"/>
    <property type="molecule type" value="Genomic_DNA"/>
</dbReference>
<reference evidence="3" key="2">
    <citation type="submission" date="2024-04" db="EMBL/GenBank/DDBJ databases">
        <authorList>
            <person name="Chen Y."/>
            <person name="Shah S."/>
            <person name="Dougan E. K."/>
            <person name="Thang M."/>
            <person name="Chan C."/>
        </authorList>
    </citation>
    <scope>NUCLEOTIDE SEQUENCE [LARGE SCALE GENOMIC DNA]</scope>
</reference>
<accession>A0A9P1DS94</accession>
<evidence type="ECO:0000313" key="5">
    <source>
        <dbReference type="Proteomes" id="UP001152797"/>
    </source>
</evidence>
<dbReference type="GO" id="GO:0000175">
    <property type="term" value="F:3'-5'-RNA exonuclease activity"/>
    <property type="evidence" value="ECO:0007669"/>
    <property type="project" value="TreeGrafter"/>
</dbReference>